<dbReference type="Pfam" id="PF01713">
    <property type="entry name" value="Smr"/>
    <property type="match status" value="1"/>
</dbReference>
<evidence type="ECO:0000313" key="3">
    <source>
        <dbReference type="EMBL" id="MBF6056842.1"/>
    </source>
</evidence>
<feature type="compositionally biased region" description="Basic and acidic residues" evidence="1">
    <location>
        <begin position="26"/>
        <end position="36"/>
    </location>
</feature>
<dbReference type="PROSITE" id="PS50828">
    <property type="entry name" value="SMR"/>
    <property type="match status" value="1"/>
</dbReference>
<reference evidence="3 4" key="1">
    <citation type="submission" date="2020-06" db="EMBL/GenBank/DDBJ databases">
        <authorList>
            <person name="Scott K."/>
        </authorList>
    </citation>
    <scope>NUCLEOTIDE SEQUENCE [LARGE SCALE GENOMIC DNA]</scope>
    <source>
        <strain evidence="3 4">HH1</strain>
    </source>
</reference>
<keyword evidence="4" id="KW-1185">Reference proteome</keyword>
<accession>A0ABS0BSK3</accession>
<name>A0ABS0BSK3_9GAMM</name>
<feature type="region of interest" description="Disordered" evidence="1">
    <location>
        <begin position="19"/>
        <end position="48"/>
    </location>
</feature>
<dbReference type="Proteomes" id="UP001193680">
    <property type="component" value="Unassembled WGS sequence"/>
</dbReference>
<evidence type="ECO:0000256" key="1">
    <source>
        <dbReference type="SAM" id="MobiDB-lite"/>
    </source>
</evidence>
<evidence type="ECO:0000259" key="2">
    <source>
        <dbReference type="PROSITE" id="PS50828"/>
    </source>
</evidence>
<organism evidence="3 4">
    <name type="scientific">Thiomicrorhabdus heinhorstiae</name>
    <dbReference type="NCBI Taxonomy" id="2748010"/>
    <lineage>
        <taxon>Bacteria</taxon>
        <taxon>Pseudomonadati</taxon>
        <taxon>Pseudomonadota</taxon>
        <taxon>Gammaproteobacteria</taxon>
        <taxon>Thiotrichales</taxon>
        <taxon>Piscirickettsiaceae</taxon>
        <taxon>Thiomicrorhabdus</taxon>
    </lineage>
</organism>
<protein>
    <submittedName>
        <fullName evidence="3">Smr/MutS family protein</fullName>
    </submittedName>
</protein>
<feature type="domain" description="Smr" evidence="2">
    <location>
        <begin position="102"/>
        <end position="183"/>
    </location>
</feature>
<dbReference type="EMBL" id="JACBGI020000001">
    <property type="protein sequence ID" value="MBF6056842.1"/>
    <property type="molecule type" value="Genomic_DNA"/>
</dbReference>
<dbReference type="SUPFAM" id="SSF160443">
    <property type="entry name" value="SMR domain-like"/>
    <property type="match status" value="1"/>
</dbReference>
<evidence type="ECO:0000313" key="4">
    <source>
        <dbReference type="Proteomes" id="UP001193680"/>
    </source>
</evidence>
<dbReference type="PANTHER" id="PTHR35562:SF2">
    <property type="entry name" value="DNA ENDONUCLEASE SMRA-RELATED"/>
    <property type="match status" value="1"/>
</dbReference>
<dbReference type="Gene3D" id="3.30.1370.110">
    <property type="match status" value="1"/>
</dbReference>
<dbReference type="SMART" id="SM00463">
    <property type="entry name" value="SMR"/>
    <property type="match status" value="1"/>
</dbReference>
<gene>
    <name evidence="3" type="ORF">H8792_000625</name>
</gene>
<dbReference type="RefSeq" id="WP_194947203.1">
    <property type="nucleotide sequence ID" value="NZ_JACBGI020000001.1"/>
</dbReference>
<dbReference type="InterPro" id="IPR036063">
    <property type="entry name" value="Smr_dom_sf"/>
</dbReference>
<comment type="caution">
    <text evidence="3">The sequence shown here is derived from an EMBL/GenBank/DDBJ whole genome shotgun (WGS) entry which is preliminary data.</text>
</comment>
<reference evidence="3 4" key="2">
    <citation type="submission" date="2020-11" db="EMBL/GenBank/DDBJ databases">
        <title>Sulfur oxidizing isolate from Hospital Hole Sinkhole.</title>
        <authorList>
            <person name="Scott K.M."/>
        </authorList>
    </citation>
    <scope>NUCLEOTIDE SEQUENCE [LARGE SCALE GENOMIC DNA]</scope>
    <source>
        <strain evidence="3 4">HH1</strain>
    </source>
</reference>
<dbReference type="PANTHER" id="PTHR35562">
    <property type="entry name" value="DNA ENDONUCLEASE SMRA-RELATED"/>
    <property type="match status" value="1"/>
</dbReference>
<dbReference type="InterPro" id="IPR002625">
    <property type="entry name" value="Smr_dom"/>
</dbReference>
<proteinExistence type="predicted"/>
<sequence length="186" mass="21367">MTDEDKSLFLSEMLGVQPLKQGKHIQTHDPSQDKKKQNQALRQLRRKQKQTEIEHVQCRLLERDESINPVSAHQSLLFSQKGVRIQDINALKKGEFPLQAELDLHGETLDEAESKLLEFMKECLFHKLRYIRIIHGKGYHSDQDHPLLKNMVNRRLRLSSWVLAFSSAPQKDGGAGAVNVLLKKQG</sequence>